<evidence type="ECO:0000313" key="2">
    <source>
        <dbReference type="EMBL" id="MDQ0338946.1"/>
    </source>
</evidence>
<keyword evidence="1" id="KW-0812">Transmembrane</keyword>
<accession>A0ABU0CR92</accession>
<name>A0ABU0CR92_9BACI</name>
<dbReference type="EMBL" id="JAUSUQ010000005">
    <property type="protein sequence ID" value="MDQ0338946.1"/>
    <property type="molecule type" value="Genomic_DNA"/>
</dbReference>
<organism evidence="2 3">
    <name type="scientific">Caldalkalibacillus uzonensis</name>
    <dbReference type="NCBI Taxonomy" id="353224"/>
    <lineage>
        <taxon>Bacteria</taxon>
        <taxon>Bacillati</taxon>
        <taxon>Bacillota</taxon>
        <taxon>Bacilli</taxon>
        <taxon>Bacillales</taxon>
        <taxon>Bacillaceae</taxon>
        <taxon>Caldalkalibacillus</taxon>
    </lineage>
</organism>
<gene>
    <name evidence="2" type="ORF">J2S00_001732</name>
</gene>
<comment type="caution">
    <text evidence="2">The sequence shown here is derived from an EMBL/GenBank/DDBJ whole genome shotgun (WGS) entry which is preliminary data.</text>
</comment>
<dbReference type="Proteomes" id="UP001232445">
    <property type="component" value="Unassembled WGS sequence"/>
</dbReference>
<protein>
    <submittedName>
        <fullName evidence="2">Uncharacterized protein</fullName>
    </submittedName>
</protein>
<dbReference type="RefSeq" id="WP_307338127.1">
    <property type="nucleotide sequence ID" value="NZ_JAUSUQ010000005.1"/>
</dbReference>
<feature type="transmembrane region" description="Helical" evidence="1">
    <location>
        <begin position="76"/>
        <end position="99"/>
    </location>
</feature>
<evidence type="ECO:0000313" key="3">
    <source>
        <dbReference type="Proteomes" id="UP001232445"/>
    </source>
</evidence>
<proteinExistence type="predicted"/>
<keyword evidence="1" id="KW-1133">Transmembrane helix</keyword>
<keyword evidence="1" id="KW-0472">Membrane</keyword>
<reference evidence="2 3" key="1">
    <citation type="submission" date="2023-07" db="EMBL/GenBank/DDBJ databases">
        <title>Genomic Encyclopedia of Type Strains, Phase IV (KMG-IV): sequencing the most valuable type-strain genomes for metagenomic binning, comparative biology and taxonomic classification.</title>
        <authorList>
            <person name="Goeker M."/>
        </authorList>
    </citation>
    <scope>NUCLEOTIDE SEQUENCE [LARGE SCALE GENOMIC DNA]</scope>
    <source>
        <strain evidence="2 3">DSM 17740</strain>
    </source>
</reference>
<sequence length="100" mass="11767">MSYYYHLCRRNIGRGAIIRTRDGREFRGIISRVTPTHVLLTPMSRRVSGKTAEGVRYEAQTAKTDNRQPEGTEILWGWWLPFLAISSLAFLPFFLFPFWW</sequence>
<evidence type="ECO:0000256" key="1">
    <source>
        <dbReference type="SAM" id="Phobius"/>
    </source>
</evidence>
<keyword evidence="3" id="KW-1185">Reference proteome</keyword>